<evidence type="ECO:0000256" key="5">
    <source>
        <dbReference type="ARBA" id="ARBA00040549"/>
    </source>
</evidence>
<evidence type="ECO:0000256" key="3">
    <source>
        <dbReference type="ARBA" id="ARBA00023098"/>
    </source>
</evidence>
<evidence type="ECO:0000256" key="6">
    <source>
        <dbReference type="SAM" id="MobiDB-lite"/>
    </source>
</evidence>
<protein>
    <recommendedName>
        <fullName evidence="5">Mitochondrial cardiolipin hydrolase</fullName>
    </recommendedName>
</protein>
<evidence type="ECO:0000256" key="4">
    <source>
        <dbReference type="ARBA" id="ARBA00038012"/>
    </source>
</evidence>
<dbReference type="SMART" id="SM00155">
    <property type="entry name" value="PLDc"/>
    <property type="match status" value="1"/>
</dbReference>
<evidence type="ECO:0000256" key="2">
    <source>
        <dbReference type="ARBA" id="ARBA00022963"/>
    </source>
</evidence>
<feature type="compositionally biased region" description="Acidic residues" evidence="6">
    <location>
        <begin position="113"/>
        <end position="125"/>
    </location>
</feature>
<dbReference type="Pfam" id="PF13091">
    <property type="entry name" value="PLDc_2"/>
    <property type="match status" value="1"/>
</dbReference>
<dbReference type="GO" id="GO:0016042">
    <property type="term" value="P:lipid catabolic process"/>
    <property type="evidence" value="ECO:0007669"/>
    <property type="project" value="UniProtKB-KW"/>
</dbReference>
<dbReference type="OrthoDB" id="5205528at2759"/>
<reference evidence="8" key="1">
    <citation type="journal article" date="2014" name="Genome Announc.">
        <title>De novo whole-genome sequence and genome annotation of Lichtheimia ramosa.</title>
        <authorList>
            <person name="Linde J."/>
            <person name="Schwartze V."/>
            <person name="Binder U."/>
            <person name="Lass-Florl C."/>
            <person name="Voigt K."/>
            <person name="Horn F."/>
        </authorList>
    </citation>
    <scope>NUCLEOTIDE SEQUENCE</scope>
    <source>
        <strain evidence="8">JMRC FSU:6197</strain>
    </source>
</reference>
<evidence type="ECO:0000259" key="7">
    <source>
        <dbReference type="PROSITE" id="PS50035"/>
    </source>
</evidence>
<proteinExistence type="inferred from homology"/>
<evidence type="ECO:0000313" key="8">
    <source>
        <dbReference type="EMBL" id="CDS07828.1"/>
    </source>
</evidence>
<feature type="region of interest" description="Disordered" evidence="6">
    <location>
        <begin position="113"/>
        <end position="144"/>
    </location>
</feature>
<dbReference type="InterPro" id="IPR051406">
    <property type="entry name" value="PLD_domain"/>
</dbReference>
<keyword evidence="2" id="KW-0442">Lipid degradation</keyword>
<gene>
    <name evidence="8" type="ORF">LRAMOSA01777</name>
</gene>
<dbReference type="SUPFAM" id="SSF56024">
    <property type="entry name" value="Phospholipase D/nuclease"/>
    <property type="match status" value="1"/>
</dbReference>
<dbReference type="InterPro" id="IPR025202">
    <property type="entry name" value="PLD-like_dom"/>
</dbReference>
<evidence type="ECO:0000256" key="1">
    <source>
        <dbReference type="ARBA" id="ARBA00022801"/>
    </source>
</evidence>
<feature type="domain" description="PLD phosphodiesterase" evidence="7">
    <location>
        <begin position="288"/>
        <end position="315"/>
    </location>
</feature>
<keyword evidence="3" id="KW-0443">Lipid metabolism</keyword>
<dbReference type="PANTHER" id="PTHR43856:SF1">
    <property type="entry name" value="MITOCHONDRIAL CARDIOLIPIN HYDROLASE"/>
    <property type="match status" value="1"/>
</dbReference>
<dbReference type="GO" id="GO:0016891">
    <property type="term" value="F:RNA endonuclease activity producing 5'-phosphomonoesters, hydrolytic mechanism"/>
    <property type="evidence" value="ECO:0007669"/>
    <property type="project" value="TreeGrafter"/>
</dbReference>
<dbReference type="InterPro" id="IPR001736">
    <property type="entry name" value="PLipase_D/transphosphatidylase"/>
</dbReference>
<dbReference type="EMBL" id="LK023324">
    <property type="protein sequence ID" value="CDS07828.1"/>
    <property type="molecule type" value="Genomic_DNA"/>
</dbReference>
<dbReference type="PANTHER" id="PTHR43856">
    <property type="entry name" value="CARDIOLIPIN HYDROLASE"/>
    <property type="match status" value="1"/>
</dbReference>
<dbReference type="Gene3D" id="3.30.870.10">
    <property type="entry name" value="Endonuclease Chain A"/>
    <property type="match status" value="1"/>
</dbReference>
<sequence>MTIELWEEDTQMSMRELVTRSMQSAEYLVADREMREKASTHFNTMLEQRESKGSNQDDKDALKLMNRLFAAAGNAMESDADKQRLVVLKDYVSCLISTSLGVDAFRPKWIPEEESNEEEEDDNEEDNKPMSWADVASRKAEDESTSEKRNAWCRSYEAGIAAERREHVRAQQLARQYYHHQDENVEDWGPFEPKFLEELSSEVFCMPLFFPSEDSYHSFVSAIKSAEESLRICIFSLTDNTTARAIANAQRRGVDVKIISDNEQLDAKGSDVERLHEDEGIPVKYDTSDQFMHNKFAVIDNRMVITGSFNWSISARYHNNENIVITNIPTVVEAYANEFERIWEMY</sequence>
<name>A0A077WKW3_9FUNG</name>
<dbReference type="PROSITE" id="PS50035">
    <property type="entry name" value="PLD"/>
    <property type="match status" value="1"/>
</dbReference>
<accession>A0A077WKW3</accession>
<organism evidence="8">
    <name type="scientific">Lichtheimia ramosa</name>
    <dbReference type="NCBI Taxonomy" id="688394"/>
    <lineage>
        <taxon>Eukaryota</taxon>
        <taxon>Fungi</taxon>
        <taxon>Fungi incertae sedis</taxon>
        <taxon>Mucoromycota</taxon>
        <taxon>Mucoromycotina</taxon>
        <taxon>Mucoromycetes</taxon>
        <taxon>Mucorales</taxon>
        <taxon>Lichtheimiaceae</taxon>
        <taxon>Lichtheimia</taxon>
    </lineage>
</organism>
<dbReference type="AlphaFoldDB" id="A0A077WKW3"/>
<keyword evidence="1" id="KW-0378">Hydrolase</keyword>
<dbReference type="CDD" id="cd09171">
    <property type="entry name" value="PLDc_vPLD6_like"/>
    <property type="match status" value="1"/>
</dbReference>
<comment type="similarity">
    <text evidence="4">Belongs to the phospholipase D family. MitoPLD/Zucchini subfamily.</text>
</comment>